<evidence type="ECO:0008006" key="3">
    <source>
        <dbReference type="Google" id="ProtNLM"/>
    </source>
</evidence>
<dbReference type="GO" id="GO:0006313">
    <property type="term" value="P:DNA transposition"/>
    <property type="evidence" value="ECO:0007669"/>
    <property type="project" value="InterPro"/>
</dbReference>
<dbReference type="EMBL" id="AP035768">
    <property type="protein sequence ID" value="BFO16050.1"/>
    <property type="molecule type" value="Genomic_DNA"/>
</dbReference>
<gene>
    <name evidence="2" type="ORF">SHKM778_24380</name>
</gene>
<reference evidence="2" key="2">
    <citation type="submission" date="2024-07" db="EMBL/GenBank/DDBJ databases">
        <title>Streptomyces haneummycinica sp. nov., a new antibiotic-producing actinobacterium isolated from marine sediment.</title>
        <authorList>
            <person name="Uemura M."/>
            <person name="Hamada M."/>
            <person name="Hirano S."/>
            <person name="Kobayashi K."/>
            <person name="Ohshiro T."/>
            <person name="Kobayashi T."/>
            <person name="Terahara T."/>
        </authorList>
    </citation>
    <scope>NUCLEOTIDE SEQUENCE</scope>
    <source>
        <strain evidence="2">KM77-8</strain>
    </source>
</reference>
<organism evidence="2">
    <name type="scientific">Streptomyces haneummycinicus</name>
    <dbReference type="NCBI Taxonomy" id="3074435"/>
    <lineage>
        <taxon>Bacteria</taxon>
        <taxon>Bacillati</taxon>
        <taxon>Actinomycetota</taxon>
        <taxon>Actinomycetes</taxon>
        <taxon>Kitasatosporales</taxon>
        <taxon>Streptomycetaceae</taxon>
        <taxon>Streptomyces</taxon>
    </lineage>
</organism>
<proteinExistence type="predicted"/>
<dbReference type="Pfam" id="PF01527">
    <property type="entry name" value="HTH_Tnp_1"/>
    <property type="match status" value="1"/>
</dbReference>
<dbReference type="PANTHER" id="PTHR33215:SF13">
    <property type="entry name" value="PROTEIN DISTAL ANTENNA"/>
    <property type="match status" value="1"/>
</dbReference>
<protein>
    <recommendedName>
        <fullName evidence="3">Transposase</fullName>
    </recommendedName>
</protein>
<dbReference type="Gene3D" id="1.10.10.60">
    <property type="entry name" value="Homeodomain-like"/>
    <property type="match status" value="1"/>
</dbReference>
<reference evidence="2" key="1">
    <citation type="submission" date="2024-06" db="EMBL/GenBank/DDBJ databases">
        <authorList>
            <consortium name="consrtm"/>
            <person name="Uemura M."/>
            <person name="Terahara T."/>
        </authorList>
    </citation>
    <scope>NUCLEOTIDE SEQUENCE</scope>
    <source>
        <strain evidence="2">KM77-8</strain>
    </source>
</reference>
<dbReference type="InterPro" id="IPR051839">
    <property type="entry name" value="RD_transcriptional_regulator"/>
</dbReference>
<dbReference type="GO" id="GO:0004803">
    <property type="term" value="F:transposase activity"/>
    <property type="evidence" value="ECO:0007669"/>
    <property type="project" value="InterPro"/>
</dbReference>
<dbReference type="AlphaFoldDB" id="A0AAT9HFV6"/>
<dbReference type="PANTHER" id="PTHR33215">
    <property type="entry name" value="PROTEIN DISTAL ANTENNA"/>
    <property type="match status" value="1"/>
</dbReference>
<dbReference type="InterPro" id="IPR009057">
    <property type="entry name" value="Homeodomain-like_sf"/>
</dbReference>
<evidence type="ECO:0000313" key="2">
    <source>
        <dbReference type="EMBL" id="BFO16050.1"/>
    </source>
</evidence>
<accession>A0AAT9HFV6</accession>
<dbReference type="SUPFAM" id="SSF46689">
    <property type="entry name" value="Homeodomain-like"/>
    <property type="match status" value="1"/>
</dbReference>
<evidence type="ECO:0000256" key="1">
    <source>
        <dbReference type="SAM" id="MobiDB-lite"/>
    </source>
</evidence>
<dbReference type="InterPro" id="IPR002514">
    <property type="entry name" value="Transposase_8"/>
</dbReference>
<name>A0AAT9HFV6_9ACTN</name>
<feature type="compositionally biased region" description="Basic and acidic residues" evidence="1">
    <location>
        <begin position="111"/>
        <end position="122"/>
    </location>
</feature>
<feature type="region of interest" description="Disordered" evidence="1">
    <location>
        <begin position="91"/>
        <end position="139"/>
    </location>
</feature>
<sequence>MESKYSKRYPEEFKRDAVALVESSGRTVTEVARELGINPESLRGWVKKARNAKAPSTRPAADGVLDAAEREELRRLRKLAAEQAMTIEILKKRRPSSRGRATGECNMPVDPRGEGPLSDRPDVPGPADRPLLVLRLGRR</sequence>
<dbReference type="GO" id="GO:0003677">
    <property type="term" value="F:DNA binding"/>
    <property type="evidence" value="ECO:0007669"/>
    <property type="project" value="InterPro"/>
</dbReference>